<protein>
    <recommendedName>
        <fullName evidence="1">SCP domain-containing protein</fullName>
    </recommendedName>
</protein>
<dbReference type="InterPro" id="IPR035940">
    <property type="entry name" value="CAP_sf"/>
</dbReference>
<dbReference type="Proteomes" id="UP000051672">
    <property type="component" value="Unassembled WGS sequence"/>
</dbReference>
<reference evidence="2 3" key="1">
    <citation type="journal article" date="2015" name="Genome Announc.">
        <title>Expanding the biotechnology potential of lactobacilli through comparative genomics of 213 strains and associated genera.</title>
        <authorList>
            <person name="Sun Z."/>
            <person name="Harris H.M."/>
            <person name="McCann A."/>
            <person name="Guo C."/>
            <person name="Argimon S."/>
            <person name="Zhang W."/>
            <person name="Yang X."/>
            <person name="Jeffery I.B."/>
            <person name="Cooney J.C."/>
            <person name="Kagawa T.F."/>
            <person name="Liu W."/>
            <person name="Song Y."/>
            <person name="Salvetti E."/>
            <person name="Wrobel A."/>
            <person name="Rasinkangas P."/>
            <person name="Parkhill J."/>
            <person name="Rea M.C."/>
            <person name="O'Sullivan O."/>
            <person name="Ritari J."/>
            <person name="Douillard F.P."/>
            <person name="Paul Ross R."/>
            <person name="Yang R."/>
            <person name="Briner A.E."/>
            <person name="Felis G.E."/>
            <person name="de Vos W.M."/>
            <person name="Barrangou R."/>
            <person name="Klaenhammer T.R."/>
            <person name="Caufield P.W."/>
            <person name="Cui Y."/>
            <person name="Zhang H."/>
            <person name="O'Toole P.W."/>
        </authorList>
    </citation>
    <scope>NUCLEOTIDE SEQUENCE [LARGE SCALE GENOMIC DNA]</scope>
    <source>
        <strain evidence="2 3">DSM 23927</strain>
    </source>
</reference>
<name>A0A0R2B253_9LACO</name>
<gene>
    <name evidence="2" type="ORF">FC34_GL001035</name>
</gene>
<dbReference type="SUPFAM" id="SSF55797">
    <property type="entry name" value="PR-1-like"/>
    <property type="match status" value="1"/>
</dbReference>
<dbReference type="Pfam" id="PF00188">
    <property type="entry name" value="CAP"/>
    <property type="match status" value="1"/>
</dbReference>
<dbReference type="PATRIC" id="fig|1423727.3.peg.1043"/>
<evidence type="ECO:0000313" key="3">
    <source>
        <dbReference type="Proteomes" id="UP000051672"/>
    </source>
</evidence>
<evidence type="ECO:0000313" key="2">
    <source>
        <dbReference type="EMBL" id="KRM72052.1"/>
    </source>
</evidence>
<sequence>MGLGATITPQTAHAEVTSISQTATNAQRIAQLKQMYAQLDQTVYTGDSLYADAPRLGFPFSAGRLKPQYIEAATDWMNYYRQLAGLPVIPSTAALNNKSQVAAAAMAAAQVNPNLDQHGLNNANKPYAVPSATWSAAQQTTAASNLFFHQGSDSPSYTIGSLIADNYNLDGQDTGHRAWMLSSRLSAFGIGVAIGANGWRYANQAIINPSDYDRQPTKDIVTYPGNGVFPIEELTMRADNAHPIPWSVYFSNDDHVPASGLSVTIKNNTTGQVGSGSSVKNYNQAYYGEYNALVTFLPKNVTLTAGNSYTVTVKGLGSKYPNGYSYTFELFNITSDANTPVTNSDQQVDTYQNGTGTIKYVPGYSILEWSKPGKNRVSANTKLADGTSVNFTGRTYGDGTYWYKLSNGNWIDGRYLSTSPVTRRGVKSVNYMPGYGIAVWNSPYYGQKVTGKILKTGTAWKSFAEVTVNNQVWYNLGGNQWMAGAYLK</sequence>
<keyword evidence="3" id="KW-1185">Reference proteome</keyword>
<accession>A0A0R2B253</accession>
<dbReference type="InterPro" id="IPR014044">
    <property type="entry name" value="CAP_dom"/>
</dbReference>
<dbReference type="EMBL" id="AYZQ01000002">
    <property type="protein sequence ID" value="KRM72052.1"/>
    <property type="molecule type" value="Genomic_DNA"/>
</dbReference>
<organism evidence="2 3">
    <name type="scientific">Lacticaseibacillus brantae DSM 23927</name>
    <dbReference type="NCBI Taxonomy" id="1423727"/>
    <lineage>
        <taxon>Bacteria</taxon>
        <taxon>Bacillati</taxon>
        <taxon>Bacillota</taxon>
        <taxon>Bacilli</taxon>
        <taxon>Lactobacillales</taxon>
        <taxon>Lactobacillaceae</taxon>
        <taxon>Lacticaseibacillus</taxon>
    </lineage>
</organism>
<dbReference type="Gene3D" id="3.40.33.10">
    <property type="entry name" value="CAP"/>
    <property type="match status" value="1"/>
</dbReference>
<dbReference type="AlphaFoldDB" id="A0A0R2B253"/>
<dbReference type="STRING" id="1423727.FC34_GL001035"/>
<evidence type="ECO:0000259" key="1">
    <source>
        <dbReference type="Pfam" id="PF00188"/>
    </source>
</evidence>
<feature type="domain" description="SCP" evidence="1">
    <location>
        <begin position="77"/>
        <end position="200"/>
    </location>
</feature>
<comment type="caution">
    <text evidence="2">The sequence shown here is derived from an EMBL/GenBank/DDBJ whole genome shotgun (WGS) entry which is preliminary data.</text>
</comment>
<proteinExistence type="predicted"/>